<dbReference type="SMART" id="SM00065">
    <property type="entry name" value="GAF"/>
    <property type="match status" value="1"/>
</dbReference>
<organism evidence="4 5">
    <name type="scientific">Actinotalea soli</name>
    <dbReference type="NCBI Taxonomy" id="2819234"/>
    <lineage>
        <taxon>Bacteria</taxon>
        <taxon>Bacillati</taxon>
        <taxon>Actinomycetota</taxon>
        <taxon>Actinomycetes</taxon>
        <taxon>Micrococcales</taxon>
        <taxon>Cellulomonadaceae</taxon>
        <taxon>Actinotalea</taxon>
    </lineage>
</organism>
<feature type="domain" description="GAF" evidence="2">
    <location>
        <begin position="25"/>
        <end position="167"/>
    </location>
</feature>
<dbReference type="InterPro" id="IPR003018">
    <property type="entry name" value="GAF"/>
</dbReference>
<dbReference type="InterPro" id="IPR001932">
    <property type="entry name" value="PPM-type_phosphatase-like_dom"/>
</dbReference>
<dbReference type="GO" id="GO:0016791">
    <property type="term" value="F:phosphatase activity"/>
    <property type="evidence" value="ECO:0007669"/>
    <property type="project" value="TreeGrafter"/>
</dbReference>
<dbReference type="InterPro" id="IPR036457">
    <property type="entry name" value="PPM-type-like_dom_sf"/>
</dbReference>
<evidence type="ECO:0000256" key="1">
    <source>
        <dbReference type="ARBA" id="ARBA00022801"/>
    </source>
</evidence>
<reference evidence="4" key="1">
    <citation type="submission" date="2021-03" db="EMBL/GenBank/DDBJ databases">
        <title>Actinotalea soli sp. nov., isolated from soil.</title>
        <authorList>
            <person name="Ping W."/>
            <person name="Zhang J."/>
        </authorList>
    </citation>
    <scope>NUCLEOTIDE SEQUENCE</scope>
    <source>
        <strain evidence="4">BY-33</strain>
    </source>
</reference>
<keyword evidence="5" id="KW-1185">Reference proteome</keyword>
<dbReference type="RefSeq" id="WP_208057158.1">
    <property type="nucleotide sequence ID" value="NZ_JAGEMK010000014.1"/>
</dbReference>
<dbReference type="SUPFAM" id="SSF81606">
    <property type="entry name" value="PP2C-like"/>
    <property type="match status" value="1"/>
</dbReference>
<protein>
    <submittedName>
        <fullName evidence="4">SpoIIE family protein phosphatase</fullName>
    </submittedName>
</protein>
<evidence type="ECO:0000313" key="5">
    <source>
        <dbReference type="Proteomes" id="UP000664209"/>
    </source>
</evidence>
<dbReference type="InterPro" id="IPR052016">
    <property type="entry name" value="Bact_Sigma-Reg"/>
</dbReference>
<feature type="domain" description="PPM-type phosphatase" evidence="3">
    <location>
        <begin position="181"/>
        <end position="390"/>
    </location>
</feature>
<dbReference type="Proteomes" id="UP000664209">
    <property type="component" value="Unassembled WGS sequence"/>
</dbReference>
<dbReference type="Gene3D" id="3.30.450.40">
    <property type="match status" value="1"/>
</dbReference>
<keyword evidence="1" id="KW-0378">Hydrolase</keyword>
<name>A0A939LWJ0_9CELL</name>
<dbReference type="Gene3D" id="3.60.40.10">
    <property type="entry name" value="PPM-type phosphatase domain"/>
    <property type="match status" value="1"/>
</dbReference>
<evidence type="ECO:0000259" key="3">
    <source>
        <dbReference type="SMART" id="SM00331"/>
    </source>
</evidence>
<dbReference type="PANTHER" id="PTHR43156">
    <property type="entry name" value="STAGE II SPORULATION PROTEIN E-RELATED"/>
    <property type="match status" value="1"/>
</dbReference>
<dbReference type="Pfam" id="PF07228">
    <property type="entry name" value="SpoIIE"/>
    <property type="match status" value="1"/>
</dbReference>
<evidence type="ECO:0000313" key="4">
    <source>
        <dbReference type="EMBL" id="MBO1753469.1"/>
    </source>
</evidence>
<dbReference type="InterPro" id="IPR029016">
    <property type="entry name" value="GAF-like_dom_sf"/>
</dbReference>
<dbReference type="AlphaFoldDB" id="A0A939LWJ0"/>
<sequence length="392" mass="41785">MARRISGGEIARLAALGELGMLDTPPEERFDRVVRLAQQLFDVPAAFVSLVDTDRLFYKAEVGLGKTEAPRAGSFCTVVVEDDEGLVVPDTQDDPRFSASPYVTDDPNIRFYAGQPLAAAGGHRVGTLCVYDTKPREFSDAESRLLRDLARWVEKELVVEDELRRAGEVQASLLPRSEPRVDGFEIAGACVPAQQVGGDFYDWQTVPDGDVVLTLADVMGKGMGSAIIAATVRAVLRSSSRRGTVEEALADAELALESDLSAAGSFVTALHARLDPTTAVVHYADAGHGLTLLRRAVGDHERLAPTGPPLGMAFGNERVGAEVTLEPGDMLLSVSDGVLDMLDGSLESLAVLEGVLTGATGAHDAVERVVDLTRRQSRRPDDVTVLALARAG</sequence>
<proteinExistence type="predicted"/>
<dbReference type="Pfam" id="PF01590">
    <property type="entry name" value="GAF"/>
    <property type="match status" value="1"/>
</dbReference>
<evidence type="ECO:0000259" key="2">
    <source>
        <dbReference type="SMART" id="SM00065"/>
    </source>
</evidence>
<accession>A0A939LWJ0</accession>
<dbReference type="EMBL" id="JAGEMK010000014">
    <property type="protein sequence ID" value="MBO1753469.1"/>
    <property type="molecule type" value="Genomic_DNA"/>
</dbReference>
<comment type="caution">
    <text evidence="4">The sequence shown here is derived from an EMBL/GenBank/DDBJ whole genome shotgun (WGS) entry which is preliminary data.</text>
</comment>
<gene>
    <name evidence="4" type="ORF">J4G33_16810</name>
</gene>
<dbReference type="PANTHER" id="PTHR43156:SF2">
    <property type="entry name" value="STAGE II SPORULATION PROTEIN E"/>
    <property type="match status" value="1"/>
</dbReference>
<dbReference type="SMART" id="SM00331">
    <property type="entry name" value="PP2C_SIG"/>
    <property type="match status" value="1"/>
</dbReference>
<dbReference type="SUPFAM" id="SSF55781">
    <property type="entry name" value="GAF domain-like"/>
    <property type="match status" value="1"/>
</dbReference>